<feature type="domain" description="Fungal-type protein kinase" evidence="1">
    <location>
        <begin position="53"/>
        <end position="141"/>
    </location>
</feature>
<protein>
    <recommendedName>
        <fullName evidence="1">Fungal-type protein kinase domain-containing protein</fullName>
    </recommendedName>
</protein>
<keyword evidence="3" id="KW-1185">Reference proteome</keyword>
<evidence type="ECO:0000259" key="1">
    <source>
        <dbReference type="Pfam" id="PF17667"/>
    </source>
</evidence>
<sequence length="149" mass="16530">MLLNSMQSGFNPGNTNYNKRIDKGLARTKPDSNISIPRDKPLYYELLVVLGAKVMDGNFKGAFKQLVGYTRQMFQKQHTLRFAWGLTVSGRNVRVCHFGSDKAASSRPTSVSSLDGQCPLVETLANWSFCEQSQLGCDPTMAYLPELGC</sequence>
<gene>
    <name evidence="2" type="ORF">IWW39_001783</name>
</gene>
<reference evidence="2" key="1">
    <citation type="submission" date="2022-07" db="EMBL/GenBank/DDBJ databases">
        <title>Phylogenomic reconstructions and comparative analyses of Kickxellomycotina fungi.</title>
        <authorList>
            <person name="Reynolds N.K."/>
            <person name="Stajich J.E."/>
            <person name="Barry K."/>
            <person name="Grigoriev I.V."/>
            <person name="Crous P."/>
            <person name="Smith M.E."/>
        </authorList>
    </citation>
    <scope>NUCLEOTIDE SEQUENCE</scope>
    <source>
        <strain evidence="2">CBS 109367</strain>
    </source>
</reference>
<dbReference type="OrthoDB" id="5584477at2759"/>
<dbReference type="Proteomes" id="UP001151516">
    <property type="component" value="Unassembled WGS sequence"/>
</dbReference>
<evidence type="ECO:0000313" key="2">
    <source>
        <dbReference type="EMBL" id="KAJ2689061.1"/>
    </source>
</evidence>
<dbReference type="Pfam" id="PF17667">
    <property type="entry name" value="Pkinase_fungal"/>
    <property type="match status" value="1"/>
</dbReference>
<dbReference type="InterPro" id="IPR040976">
    <property type="entry name" value="Pkinase_fungal"/>
</dbReference>
<organism evidence="2 3">
    <name type="scientific">Coemansia spiralis</name>
    <dbReference type="NCBI Taxonomy" id="417178"/>
    <lineage>
        <taxon>Eukaryota</taxon>
        <taxon>Fungi</taxon>
        <taxon>Fungi incertae sedis</taxon>
        <taxon>Zoopagomycota</taxon>
        <taxon>Kickxellomycotina</taxon>
        <taxon>Kickxellomycetes</taxon>
        <taxon>Kickxellales</taxon>
        <taxon>Kickxellaceae</taxon>
        <taxon>Coemansia</taxon>
    </lineage>
</organism>
<dbReference type="EMBL" id="JANBTX010000033">
    <property type="protein sequence ID" value="KAJ2689061.1"/>
    <property type="molecule type" value="Genomic_DNA"/>
</dbReference>
<accession>A0A9W8GLD7</accession>
<evidence type="ECO:0000313" key="3">
    <source>
        <dbReference type="Proteomes" id="UP001151516"/>
    </source>
</evidence>
<proteinExistence type="predicted"/>
<dbReference type="AlphaFoldDB" id="A0A9W8GLD7"/>
<comment type="caution">
    <text evidence="2">The sequence shown here is derived from an EMBL/GenBank/DDBJ whole genome shotgun (WGS) entry which is preliminary data.</text>
</comment>
<name>A0A9W8GLD7_9FUNG</name>